<feature type="signal peptide" evidence="1">
    <location>
        <begin position="1"/>
        <end position="28"/>
    </location>
</feature>
<gene>
    <name evidence="2" type="ORF">EUA07_18135</name>
</gene>
<dbReference type="SUPFAM" id="SSF48239">
    <property type="entry name" value="Terpenoid cyclases/Protein prenyltransferases"/>
    <property type="match status" value="1"/>
</dbReference>
<dbReference type="Proteomes" id="UP000293291">
    <property type="component" value="Unassembled WGS sequence"/>
</dbReference>
<dbReference type="RefSeq" id="WP_129456589.1">
    <property type="nucleotide sequence ID" value="NZ_JACXYX010000019.1"/>
</dbReference>
<reference evidence="2 3" key="1">
    <citation type="submission" date="2019-01" db="EMBL/GenBank/DDBJ databases">
        <title>Novel species of Nocardioides.</title>
        <authorList>
            <person name="Liu Q."/>
            <person name="Xin Y.-H."/>
        </authorList>
    </citation>
    <scope>NUCLEOTIDE SEQUENCE [LARGE SCALE GENOMIC DNA]</scope>
    <source>
        <strain evidence="2 3">CGMCC 4.6875</strain>
    </source>
</reference>
<sequence length="549" mass="54926">MKLTSGLAAVTLTAGLVAATLAVQPAAAATPAPPTRLAGDWIATQLTDGIAVGDFADIGLTIDAGLAFEAMGDTARADLVGDSIADTLVTSADFPYGYAASDEGGTTGRYANATAKAAAFAGRIGRDASTAYDSIDLVAQLEDLTDDTTGVIADESSFGNYANTIGQAFAVEALARAGSDEAAAATGALLAQQCPAGYFLFTLGSTACADVPSADTTALAVIALRESGIGSARVAGAVSLATQWLESVQLSDGSFAGDASAPGKNANSTGLAGWALGEAGRTAAATRAAAWTRGVQAADPGACATQAPTGAIAYNAEDLASARTSGLGAKTGVWRRATFQAAPVLRWAPPASGPLGLTAPTSAAAGSKVDVLVRGLAAGEHGCVTFGTAKRLVTGTGSDLAVSFDLPATVPAAHTFTVTTLSGAQSATSTVAGPPAPAPVVGDLAVAKVEKVGRNNRFKVAVACDAAVACTGKLKVRTVGKVERADDTSARLVVAKSAYTVQPGRTSRVTLTLTKPARAVLGKKRIRVVATQTARGAEPVATKFWLRRR</sequence>
<feature type="chain" id="PRO_5020845781" description="Terpene cyclase/mutase family protein" evidence="1">
    <location>
        <begin position="29"/>
        <end position="549"/>
    </location>
</feature>
<accession>A0A4Q2S7Z3</accession>
<proteinExistence type="predicted"/>
<dbReference type="EMBL" id="SDWU01000023">
    <property type="protein sequence ID" value="RYB98438.1"/>
    <property type="molecule type" value="Genomic_DNA"/>
</dbReference>
<keyword evidence="3" id="KW-1185">Reference proteome</keyword>
<dbReference type="OrthoDB" id="4842970at2"/>
<keyword evidence="1" id="KW-0732">Signal</keyword>
<evidence type="ECO:0008006" key="4">
    <source>
        <dbReference type="Google" id="ProtNLM"/>
    </source>
</evidence>
<evidence type="ECO:0000313" key="3">
    <source>
        <dbReference type="Proteomes" id="UP000293291"/>
    </source>
</evidence>
<evidence type="ECO:0000256" key="1">
    <source>
        <dbReference type="SAM" id="SignalP"/>
    </source>
</evidence>
<protein>
    <recommendedName>
        <fullName evidence="4">Terpene cyclase/mutase family protein</fullName>
    </recommendedName>
</protein>
<dbReference type="AlphaFoldDB" id="A0A4Q2S7Z3"/>
<organism evidence="2 3">
    <name type="scientific">Nocardioides ganghwensis</name>
    <dbReference type="NCBI Taxonomy" id="252230"/>
    <lineage>
        <taxon>Bacteria</taxon>
        <taxon>Bacillati</taxon>
        <taxon>Actinomycetota</taxon>
        <taxon>Actinomycetes</taxon>
        <taxon>Propionibacteriales</taxon>
        <taxon>Nocardioidaceae</taxon>
        <taxon>Nocardioides</taxon>
    </lineage>
</organism>
<dbReference type="InterPro" id="IPR008930">
    <property type="entry name" value="Terpenoid_cyclase/PrenylTrfase"/>
</dbReference>
<name>A0A4Q2S7Z3_9ACTN</name>
<evidence type="ECO:0000313" key="2">
    <source>
        <dbReference type="EMBL" id="RYB98438.1"/>
    </source>
</evidence>
<dbReference type="Gene3D" id="1.50.10.20">
    <property type="match status" value="1"/>
</dbReference>
<comment type="caution">
    <text evidence="2">The sequence shown here is derived from an EMBL/GenBank/DDBJ whole genome shotgun (WGS) entry which is preliminary data.</text>
</comment>